<keyword evidence="3" id="KW-1185">Reference proteome</keyword>
<evidence type="ECO:0000313" key="3">
    <source>
        <dbReference type="Proteomes" id="UP000054144"/>
    </source>
</evidence>
<proteinExistence type="predicted"/>
<accession>A0A0D7A344</accession>
<name>A0A0D7A344_9AGAR</name>
<protein>
    <submittedName>
        <fullName evidence="2">Uncharacterized protein</fullName>
    </submittedName>
</protein>
<feature type="region of interest" description="Disordered" evidence="1">
    <location>
        <begin position="26"/>
        <end position="68"/>
    </location>
</feature>
<sequence length="237" mass="27650">MSSFATLKESLDILKKQYAELKAQEVSEKKVTRSRKKSKKWLRGDETGDEEPLKKKKKVDVSASMKKKTEEKLAKEENWRYVEEGKEKKGKGKGMAVKLVWEKSVMSVLDEEEEEEGESVPEWFERVDQSWGQVQDAWDKRLDVVDMEVKRVKADVKYLWVAKGEFTLRSRDGQAQIVFGDLFEQETVLSFVTWSVAYPTREMWLRMQEVMRRGQVALEMAKALVEVGAEEWVLEDI</sequence>
<reference evidence="2 3" key="1">
    <citation type="journal article" date="2015" name="Fungal Genet. Biol.">
        <title>Evolution of novel wood decay mechanisms in Agaricales revealed by the genome sequences of Fistulina hepatica and Cylindrobasidium torrendii.</title>
        <authorList>
            <person name="Floudas D."/>
            <person name="Held B.W."/>
            <person name="Riley R."/>
            <person name="Nagy L.G."/>
            <person name="Koehler G."/>
            <person name="Ransdell A.S."/>
            <person name="Younus H."/>
            <person name="Chow J."/>
            <person name="Chiniquy J."/>
            <person name="Lipzen A."/>
            <person name="Tritt A."/>
            <person name="Sun H."/>
            <person name="Haridas S."/>
            <person name="LaButti K."/>
            <person name="Ohm R.A."/>
            <person name="Kues U."/>
            <person name="Blanchette R.A."/>
            <person name="Grigoriev I.V."/>
            <person name="Minto R.E."/>
            <person name="Hibbett D.S."/>
        </authorList>
    </citation>
    <scope>NUCLEOTIDE SEQUENCE [LARGE SCALE GENOMIC DNA]</scope>
    <source>
        <strain evidence="2 3">ATCC 64428</strain>
    </source>
</reference>
<organism evidence="2 3">
    <name type="scientific">Fistulina hepatica ATCC 64428</name>
    <dbReference type="NCBI Taxonomy" id="1128425"/>
    <lineage>
        <taxon>Eukaryota</taxon>
        <taxon>Fungi</taxon>
        <taxon>Dikarya</taxon>
        <taxon>Basidiomycota</taxon>
        <taxon>Agaricomycotina</taxon>
        <taxon>Agaricomycetes</taxon>
        <taxon>Agaricomycetidae</taxon>
        <taxon>Agaricales</taxon>
        <taxon>Fistulinaceae</taxon>
        <taxon>Fistulina</taxon>
    </lineage>
</organism>
<evidence type="ECO:0000313" key="2">
    <source>
        <dbReference type="EMBL" id="KIY44311.1"/>
    </source>
</evidence>
<dbReference type="EMBL" id="KN882092">
    <property type="protein sequence ID" value="KIY44311.1"/>
    <property type="molecule type" value="Genomic_DNA"/>
</dbReference>
<evidence type="ECO:0000256" key="1">
    <source>
        <dbReference type="SAM" id="MobiDB-lite"/>
    </source>
</evidence>
<dbReference type="AlphaFoldDB" id="A0A0D7A344"/>
<gene>
    <name evidence="2" type="ORF">FISHEDRAFT_77514</name>
</gene>
<feature type="compositionally biased region" description="Basic residues" evidence="1">
    <location>
        <begin position="32"/>
        <end position="41"/>
    </location>
</feature>
<dbReference type="Proteomes" id="UP000054144">
    <property type="component" value="Unassembled WGS sequence"/>
</dbReference>